<name>A0AA38L0W6_TAXCH</name>
<accession>A0AA38L0W6</accession>
<dbReference type="GO" id="GO:0009534">
    <property type="term" value="C:chloroplast thylakoid"/>
    <property type="evidence" value="ECO:0007669"/>
    <property type="project" value="TreeGrafter"/>
</dbReference>
<feature type="non-terminal residue" evidence="2">
    <location>
        <position position="206"/>
    </location>
</feature>
<proteinExistence type="predicted"/>
<dbReference type="Gene3D" id="3.50.50.60">
    <property type="entry name" value="FAD/NAD(P)-binding domain"/>
    <property type="match status" value="1"/>
</dbReference>
<organism evidence="2 3">
    <name type="scientific">Taxus chinensis</name>
    <name type="common">Chinese yew</name>
    <name type="synonym">Taxus wallichiana var. chinensis</name>
    <dbReference type="NCBI Taxonomy" id="29808"/>
    <lineage>
        <taxon>Eukaryota</taxon>
        <taxon>Viridiplantae</taxon>
        <taxon>Streptophyta</taxon>
        <taxon>Embryophyta</taxon>
        <taxon>Tracheophyta</taxon>
        <taxon>Spermatophyta</taxon>
        <taxon>Pinopsida</taxon>
        <taxon>Pinidae</taxon>
        <taxon>Conifers II</taxon>
        <taxon>Cupressales</taxon>
        <taxon>Taxaceae</taxon>
        <taxon>Taxus</taxon>
    </lineage>
</organism>
<evidence type="ECO:0000259" key="1">
    <source>
        <dbReference type="Pfam" id="PF01593"/>
    </source>
</evidence>
<sequence length="206" mass="22483">MEALCTVNYFLHYPHKNAIIPSQSQRSSATIGCTRRQGVRNGQVWMPLRVAAKEATMAPSPSSSMEGTDNDSYDCVVVGGGISGLTTALALATKHSSTLNKLLLTEATDRVGGNIITMEKDGYLCEEGPNSFQPSDSMLSLLVFSFLPYPFLNYKHTHYNALSLYGISGVSVMNPTQQLPMTTTRARGPALFFTTNTHIAMHCYFT</sequence>
<comment type="caution">
    <text evidence="2">The sequence shown here is derived from an EMBL/GenBank/DDBJ whole genome shotgun (WGS) entry which is preliminary data.</text>
</comment>
<dbReference type="GO" id="GO:0016491">
    <property type="term" value="F:oxidoreductase activity"/>
    <property type="evidence" value="ECO:0007669"/>
    <property type="project" value="InterPro"/>
</dbReference>
<dbReference type="InterPro" id="IPR002937">
    <property type="entry name" value="Amino_oxidase"/>
</dbReference>
<feature type="domain" description="Amine oxidase" evidence="1">
    <location>
        <begin position="82"/>
        <end position="142"/>
    </location>
</feature>
<dbReference type="Pfam" id="PF01593">
    <property type="entry name" value="Amino_oxidase"/>
    <property type="match status" value="1"/>
</dbReference>
<dbReference type="Proteomes" id="UP000824469">
    <property type="component" value="Unassembled WGS sequence"/>
</dbReference>
<dbReference type="PANTHER" id="PTHR42923:SF3">
    <property type="entry name" value="PROTOPORPHYRINOGEN OXIDASE"/>
    <property type="match status" value="1"/>
</dbReference>
<dbReference type="AlphaFoldDB" id="A0AA38L0W6"/>
<dbReference type="PANTHER" id="PTHR42923">
    <property type="entry name" value="PROTOPORPHYRINOGEN OXIDASE"/>
    <property type="match status" value="1"/>
</dbReference>
<evidence type="ECO:0000313" key="3">
    <source>
        <dbReference type="Proteomes" id="UP000824469"/>
    </source>
</evidence>
<keyword evidence="3" id="KW-1185">Reference proteome</keyword>
<dbReference type="EMBL" id="JAHRHJ020000006">
    <property type="protein sequence ID" value="KAH9311883.1"/>
    <property type="molecule type" value="Genomic_DNA"/>
</dbReference>
<gene>
    <name evidence="2" type="ORF">KI387_026918</name>
</gene>
<dbReference type="SUPFAM" id="SSF51905">
    <property type="entry name" value="FAD/NAD(P)-binding domain"/>
    <property type="match status" value="1"/>
</dbReference>
<protein>
    <recommendedName>
        <fullName evidence="1">Amine oxidase domain-containing protein</fullName>
    </recommendedName>
</protein>
<reference evidence="2 3" key="1">
    <citation type="journal article" date="2021" name="Nat. Plants">
        <title>The Taxus genome provides insights into paclitaxel biosynthesis.</title>
        <authorList>
            <person name="Xiong X."/>
            <person name="Gou J."/>
            <person name="Liao Q."/>
            <person name="Li Y."/>
            <person name="Zhou Q."/>
            <person name="Bi G."/>
            <person name="Li C."/>
            <person name="Du R."/>
            <person name="Wang X."/>
            <person name="Sun T."/>
            <person name="Guo L."/>
            <person name="Liang H."/>
            <person name="Lu P."/>
            <person name="Wu Y."/>
            <person name="Zhang Z."/>
            <person name="Ro D.K."/>
            <person name="Shang Y."/>
            <person name="Huang S."/>
            <person name="Yan J."/>
        </authorList>
    </citation>
    <scope>NUCLEOTIDE SEQUENCE [LARGE SCALE GENOMIC DNA]</scope>
    <source>
        <strain evidence="2">Ta-2019</strain>
    </source>
</reference>
<evidence type="ECO:0000313" key="2">
    <source>
        <dbReference type="EMBL" id="KAH9311883.1"/>
    </source>
</evidence>
<dbReference type="InterPro" id="IPR036188">
    <property type="entry name" value="FAD/NAD-bd_sf"/>
</dbReference>
<dbReference type="InterPro" id="IPR050464">
    <property type="entry name" value="Zeta_carotene_desat/Oxidored"/>
</dbReference>